<name>A0A6J7IDX9_9ZZZZ</name>
<dbReference type="AlphaFoldDB" id="A0A6J7IDX9"/>
<proteinExistence type="predicted"/>
<gene>
    <name evidence="1" type="ORF">UFOPK3773_00098</name>
</gene>
<dbReference type="SUPFAM" id="SSF53271">
    <property type="entry name" value="PRTase-like"/>
    <property type="match status" value="1"/>
</dbReference>
<protein>
    <submittedName>
        <fullName evidence="1">Unannotated protein</fullName>
    </submittedName>
</protein>
<evidence type="ECO:0000313" key="1">
    <source>
        <dbReference type="EMBL" id="CAB4928497.1"/>
    </source>
</evidence>
<dbReference type="InterPro" id="IPR051910">
    <property type="entry name" value="ComF/GntX_DNA_util-trans"/>
</dbReference>
<dbReference type="PANTHER" id="PTHR47505">
    <property type="entry name" value="DNA UTILIZATION PROTEIN YHGH"/>
    <property type="match status" value="1"/>
</dbReference>
<dbReference type="InterPro" id="IPR029057">
    <property type="entry name" value="PRTase-like"/>
</dbReference>
<accession>A0A6J7IDX9</accession>
<sequence length="247" mass="26055">MGRMSAIVRALLELVVPRECAGCRLAGRVLCDACKHDLLGLTVARIDGFTCAHLDPLGVGRAAVRAHKMRGERTLTPVLGETLARSVRHALAAQVSRRVVLIPAPTRREALRERGVSSVGLLARSAAHAMRASGIDAGVSDLARLVRQPRDQRGLGSAAREANVVGSIGIGLPRSQSQRQALLESVVVAVDDVVTTGATLRELRRALLAAEILPTGAAAVVSTPSVDAGRLVSGLRTSVETDQRELR</sequence>
<dbReference type="PANTHER" id="PTHR47505:SF1">
    <property type="entry name" value="DNA UTILIZATION PROTEIN YHGH"/>
    <property type="match status" value="1"/>
</dbReference>
<dbReference type="Gene3D" id="3.40.50.2020">
    <property type="match status" value="1"/>
</dbReference>
<reference evidence="1" key="1">
    <citation type="submission" date="2020-05" db="EMBL/GenBank/DDBJ databases">
        <authorList>
            <person name="Chiriac C."/>
            <person name="Salcher M."/>
            <person name="Ghai R."/>
            <person name="Kavagutti S V."/>
        </authorList>
    </citation>
    <scope>NUCLEOTIDE SEQUENCE</scope>
</reference>
<dbReference type="EMBL" id="CAFBNF010000004">
    <property type="protein sequence ID" value="CAB4928497.1"/>
    <property type="molecule type" value="Genomic_DNA"/>
</dbReference>
<organism evidence="1">
    <name type="scientific">freshwater metagenome</name>
    <dbReference type="NCBI Taxonomy" id="449393"/>
    <lineage>
        <taxon>unclassified sequences</taxon>
        <taxon>metagenomes</taxon>
        <taxon>ecological metagenomes</taxon>
    </lineage>
</organism>